<feature type="region of interest" description="Disordered" evidence="1">
    <location>
        <begin position="295"/>
        <end position="337"/>
    </location>
</feature>
<dbReference type="Proteomes" id="UP000284644">
    <property type="component" value="Unassembled WGS sequence"/>
</dbReference>
<dbReference type="AlphaFoldDB" id="A0A414I925"/>
<gene>
    <name evidence="2" type="ORF">DW767_07915</name>
</gene>
<organism evidence="2 3">
    <name type="scientific">Blautia obeum</name>
    <dbReference type="NCBI Taxonomy" id="40520"/>
    <lineage>
        <taxon>Bacteria</taxon>
        <taxon>Bacillati</taxon>
        <taxon>Bacillota</taxon>
        <taxon>Clostridia</taxon>
        <taxon>Lachnospirales</taxon>
        <taxon>Lachnospiraceae</taxon>
        <taxon>Blautia</taxon>
    </lineage>
</organism>
<sequence>MKEVLGSLPEVITAYKNYNLLVPTATDVQLNPFYKFHVEEVPVDLGENSGDIFKVGSVKTGKQDEKGKDIWEDVFSLSKPLLNKMAMAAGIQFNPKETYGERIDRVTYRAQAQGAMRKADGTARTETDQKVICLEDEEEKYRIEFADKATKGITDEKQAQAAAEIFSGQWVESKNKWGKKCQAFVVAKEDRDRYIDRSVMVNMALLKKTWAEKAMTGAKLRVIRALLGVKGTYTKAELQKNFAIPTVIFSPDFSDPQVRQAMLTQGMNSVNNMFGTPQIAVKSVDFESESTVFTQDDLNNPAYASDTENEDDYPPMQEPDIAPEPEPEPEPDRSADFQCSRCGEVINERVYEYSINKFGEPLCIKCQRGGGRR</sequence>
<evidence type="ECO:0000256" key="1">
    <source>
        <dbReference type="SAM" id="MobiDB-lite"/>
    </source>
</evidence>
<evidence type="ECO:0000313" key="3">
    <source>
        <dbReference type="Proteomes" id="UP000284644"/>
    </source>
</evidence>
<name>A0A414I925_9FIRM</name>
<reference evidence="2 3" key="1">
    <citation type="submission" date="2018-08" db="EMBL/GenBank/DDBJ databases">
        <title>A genome reference for cultivated species of the human gut microbiota.</title>
        <authorList>
            <person name="Zou Y."/>
            <person name="Xue W."/>
            <person name="Luo G."/>
        </authorList>
    </citation>
    <scope>NUCLEOTIDE SEQUENCE [LARGE SCALE GENOMIC DNA]</scope>
    <source>
        <strain evidence="2 3">AM29-25AC</strain>
    </source>
</reference>
<dbReference type="RefSeq" id="WP_118045308.1">
    <property type="nucleotide sequence ID" value="NZ_QSJW01000004.1"/>
</dbReference>
<proteinExistence type="predicted"/>
<protein>
    <submittedName>
        <fullName evidence="2">Uncharacterized protein</fullName>
    </submittedName>
</protein>
<dbReference type="EMBL" id="QSJW01000004">
    <property type="protein sequence ID" value="RHE13267.1"/>
    <property type="molecule type" value="Genomic_DNA"/>
</dbReference>
<evidence type="ECO:0000313" key="2">
    <source>
        <dbReference type="EMBL" id="RHE13267.1"/>
    </source>
</evidence>
<accession>A0A414I925</accession>
<comment type="caution">
    <text evidence="2">The sequence shown here is derived from an EMBL/GenBank/DDBJ whole genome shotgun (WGS) entry which is preliminary data.</text>
</comment>